<evidence type="ECO:0000256" key="1">
    <source>
        <dbReference type="SAM" id="Phobius"/>
    </source>
</evidence>
<comment type="caution">
    <text evidence="2">The sequence shown here is derived from an EMBL/GenBank/DDBJ whole genome shotgun (WGS) entry which is preliminary data.</text>
</comment>
<dbReference type="Proteomes" id="UP000762676">
    <property type="component" value="Unassembled WGS sequence"/>
</dbReference>
<protein>
    <submittedName>
        <fullName evidence="2">Chemosensory receptor A</fullName>
    </submittedName>
</protein>
<reference evidence="2 3" key="1">
    <citation type="journal article" date="2021" name="Elife">
        <title>Chloroplast acquisition without the gene transfer in kleptoplastic sea slugs, Plakobranchus ocellatus.</title>
        <authorList>
            <person name="Maeda T."/>
            <person name="Takahashi S."/>
            <person name="Yoshida T."/>
            <person name="Shimamura S."/>
            <person name="Takaki Y."/>
            <person name="Nagai Y."/>
            <person name="Toyoda A."/>
            <person name="Suzuki Y."/>
            <person name="Arimoto A."/>
            <person name="Ishii H."/>
            <person name="Satoh N."/>
            <person name="Nishiyama T."/>
            <person name="Hasebe M."/>
            <person name="Maruyama T."/>
            <person name="Minagawa J."/>
            <person name="Obokata J."/>
            <person name="Shigenobu S."/>
        </authorList>
    </citation>
    <scope>NUCLEOTIDE SEQUENCE [LARGE SCALE GENOMIC DNA]</scope>
</reference>
<keyword evidence="1" id="KW-0472">Membrane</keyword>
<dbReference type="EMBL" id="BMAT01001411">
    <property type="protein sequence ID" value="GFR85048.1"/>
    <property type="molecule type" value="Genomic_DNA"/>
</dbReference>
<organism evidence="2 3">
    <name type="scientific">Elysia marginata</name>
    <dbReference type="NCBI Taxonomy" id="1093978"/>
    <lineage>
        <taxon>Eukaryota</taxon>
        <taxon>Metazoa</taxon>
        <taxon>Spiralia</taxon>
        <taxon>Lophotrochozoa</taxon>
        <taxon>Mollusca</taxon>
        <taxon>Gastropoda</taxon>
        <taxon>Heterobranchia</taxon>
        <taxon>Euthyneura</taxon>
        <taxon>Panpulmonata</taxon>
        <taxon>Sacoglossa</taxon>
        <taxon>Placobranchoidea</taxon>
        <taxon>Plakobranchidae</taxon>
        <taxon>Elysia</taxon>
    </lineage>
</organism>
<dbReference type="SUPFAM" id="SSF81321">
    <property type="entry name" value="Family A G protein-coupled receptor-like"/>
    <property type="match status" value="1"/>
</dbReference>
<proteinExistence type="predicted"/>
<sequence>MSNDTDSSQGILPFTSYYIYTIFAHVNGLFLILGFGLFGVLSNTANIIVYAKMGFSDTVNISLLALSACDLIVSLSSLVVMFSSNPLFVNFRLPSGVDLEEVAFVAGTVFMYPCLGLGACVTAILSTERCLSVVLPLKVSTKRSIRLNKKASNVFIFAL</sequence>
<accession>A0AAV4GHT3</accession>
<feature type="transmembrane region" description="Helical" evidence="1">
    <location>
        <begin position="17"/>
        <end position="41"/>
    </location>
</feature>
<feature type="transmembrane region" description="Helical" evidence="1">
    <location>
        <begin position="61"/>
        <end position="82"/>
    </location>
</feature>
<name>A0AAV4GHT3_9GAST</name>
<keyword evidence="2" id="KW-0675">Receptor</keyword>
<keyword evidence="1" id="KW-0812">Transmembrane</keyword>
<dbReference type="Gene3D" id="1.20.1070.10">
    <property type="entry name" value="Rhodopsin 7-helix transmembrane proteins"/>
    <property type="match status" value="1"/>
</dbReference>
<feature type="transmembrane region" description="Helical" evidence="1">
    <location>
        <begin position="102"/>
        <end position="125"/>
    </location>
</feature>
<dbReference type="AlphaFoldDB" id="A0AAV4GHT3"/>
<gene>
    <name evidence="2" type="ORF">ElyMa_000686500</name>
</gene>
<evidence type="ECO:0000313" key="2">
    <source>
        <dbReference type="EMBL" id="GFR85048.1"/>
    </source>
</evidence>
<keyword evidence="3" id="KW-1185">Reference proteome</keyword>
<keyword evidence="1" id="KW-1133">Transmembrane helix</keyword>
<evidence type="ECO:0000313" key="3">
    <source>
        <dbReference type="Proteomes" id="UP000762676"/>
    </source>
</evidence>